<comment type="caution">
    <text evidence="1">The sequence shown here is derived from an EMBL/GenBank/DDBJ whole genome shotgun (WGS) entry which is preliminary data.</text>
</comment>
<protein>
    <submittedName>
        <fullName evidence="1">Uncharacterized protein</fullName>
    </submittedName>
</protein>
<accession>A0A0F9MZ48</accession>
<dbReference type="AlphaFoldDB" id="A0A0F9MZ48"/>
<evidence type="ECO:0000313" key="1">
    <source>
        <dbReference type="EMBL" id="KKM74527.1"/>
    </source>
</evidence>
<organism evidence="1">
    <name type="scientific">marine sediment metagenome</name>
    <dbReference type="NCBI Taxonomy" id="412755"/>
    <lineage>
        <taxon>unclassified sequences</taxon>
        <taxon>metagenomes</taxon>
        <taxon>ecological metagenomes</taxon>
    </lineage>
</organism>
<sequence>MKFKRRLKRFWKTLYNEGFMSYWEFTKEMNVLFGLMVKKRIKLDSPIMTGGTYPTPTKVHHYIEEYHWNLPFCQLNGKKDGK</sequence>
<proteinExistence type="predicted"/>
<name>A0A0F9MZ48_9ZZZZ</name>
<reference evidence="1" key="1">
    <citation type="journal article" date="2015" name="Nature">
        <title>Complex archaea that bridge the gap between prokaryotes and eukaryotes.</title>
        <authorList>
            <person name="Spang A."/>
            <person name="Saw J.H."/>
            <person name="Jorgensen S.L."/>
            <person name="Zaremba-Niedzwiedzka K."/>
            <person name="Martijn J."/>
            <person name="Lind A.E."/>
            <person name="van Eijk R."/>
            <person name="Schleper C."/>
            <person name="Guy L."/>
            <person name="Ettema T.J."/>
        </authorList>
    </citation>
    <scope>NUCLEOTIDE SEQUENCE</scope>
</reference>
<gene>
    <name evidence="1" type="ORF">LCGC14_1399520</name>
</gene>
<dbReference type="EMBL" id="LAZR01009128">
    <property type="protein sequence ID" value="KKM74527.1"/>
    <property type="molecule type" value="Genomic_DNA"/>
</dbReference>